<accession>A0AAU9STC9</accession>
<reference evidence="2 3" key="1">
    <citation type="submission" date="2022-03" db="EMBL/GenBank/DDBJ databases">
        <authorList>
            <person name="Nunn A."/>
            <person name="Chopra R."/>
            <person name="Nunn A."/>
            <person name="Contreras Garrido A."/>
        </authorList>
    </citation>
    <scope>NUCLEOTIDE SEQUENCE [LARGE SCALE GENOMIC DNA]</scope>
</reference>
<evidence type="ECO:0000313" key="2">
    <source>
        <dbReference type="EMBL" id="CAH2070208.1"/>
    </source>
</evidence>
<keyword evidence="3" id="KW-1185">Reference proteome</keyword>
<protein>
    <recommendedName>
        <fullName evidence="4">HMA domain-containing protein</fullName>
    </recommendedName>
</protein>
<dbReference type="Proteomes" id="UP000836841">
    <property type="component" value="Chromosome 6"/>
</dbReference>
<dbReference type="AlphaFoldDB" id="A0AAU9STC9"/>
<evidence type="ECO:0000256" key="1">
    <source>
        <dbReference type="SAM" id="MobiDB-lite"/>
    </source>
</evidence>
<organism evidence="2 3">
    <name type="scientific">Thlaspi arvense</name>
    <name type="common">Field penny-cress</name>
    <dbReference type="NCBI Taxonomy" id="13288"/>
    <lineage>
        <taxon>Eukaryota</taxon>
        <taxon>Viridiplantae</taxon>
        <taxon>Streptophyta</taxon>
        <taxon>Embryophyta</taxon>
        <taxon>Tracheophyta</taxon>
        <taxon>Spermatophyta</taxon>
        <taxon>Magnoliopsida</taxon>
        <taxon>eudicotyledons</taxon>
        <taxon>Gunneridae</taxon>
        <taxon>Pentapetalae</taxon>
        <taxon>rosids</taxon>
        <taxon>malvids</taxon>
        <taxon>Brassicales</taxon>
        <taxon>Brassicaceae</taxon>
        <taxon>Thlaspideae</taxon>
        <taxon>Thlaspi</taxon>
    </lineage>
</organism>
<sequence>MKKIVVFKFEVFDESIKQIATEVAREFPGVTSVVDVEGEGQLVVKGEFSTFELTKELMKIDESVETVKIGPDEEPEQEVNHHRKDEGKRPNNIEEGSTPSDDDAGRSNGTGPQAYGWWDQAKAISAGAAE</sequence>
<evidence type="ECO:0008006" key="4">
    <source>
        <dbReference type="Google" id="ProtNLM"/>
    </source>
</evidence>
<dbReference type="EMBL" id="OU466862">
    <property type="protein sequence ID" value="CAH2070208.1"/>
    <property type="molecule type" value="Genomic_DNA"/>
</dbReference>
<gene>
    <name evidence="2" type="ORF">TAV2_LOCUS19924</name>
</gene>
<evidence type="ECO:0000313" key="3">
    <source>
        <dbReference type="Proteomes" id="UP000836841"/>
    </source>
</evidence>
<feature type="region of interest" description="Disordered" evidence="1">
    <location>
        <begin position="62"/>
        <end position="130"/>
    </location>
</feature>
<proteinExistence type="predicted"/>
<feature type="compositionally biased region" description="Basic and acidic residues" evidence="1">
    <location>
        <begin position="78"/>
        <end position="92"/>
    </location>
</feature>
<name>A0AAU9STC9_THLAR</name>
<dbReference type="Gene3D" id="3.30.70.100">
    <property type="match status" value="1"/>
</dbReference>